<keyword evidence="8" id="KW-1071">Ligand-gated ion channel</keyword>
<evidence type="ECO:0000256" key="8">
    <source>
        <dbReference type="ARBA" id="ARBA00023286"/>
    </source>
</evidence>
<dbReference type="GO" id="GO:0070588">
    <property type="term" value="P:calcium ion transmembrane transport"/>
    <property type="evidence" value="ECO:0007669"/>
    <property type="project" value="TreeGrafter"/>
</dbReference>
<keyword evidence="6" id="KW-0406">Ion transport</keyword>
<evidence type="ECO:0000256" key="6">
    <source>
        <dbReference type="ARBA" id="ARBA00023065"/>
    </source>
</evidence>
<sequence>MAFDWRSLFGYQTFKMVRVKDLRLGVIFRIFQLIILIYILFEIIYNQRYLKTEAPVPGAIRVTLQAPNDLDIPSYCNGATPCTFWGANEIQYPSDSAGYAFFTTRATARNYPNPPGCNSLRTTSPSDPCFFKPSNNNVTILPTSYIGGIENYTMMIEHSIRGEATSIAIRNGLMDGTLFYSDGKTVYKKITNASRTQDNPRADGDIFTIQDLLTASGANLDAPSTAPGADKAAGETYRSSGIVIAIVINYQNVRFKTDQLVYSYLPRVIDGNEYKVTENILNSTDGSITIIDRHGIRFVFQQNGSIGVFDFVSLLTSLVASIALLKVAELIVEIIMLRFLPEKEVYEDVKFDETTYRRGEVEVNKADEKKYQKRDEEQN</sequence>
<accession>A0A397W219</accession>
<evidence type="ECO:0000256" key="2">
    <source>
        <dbReference type="ARBA" id="ARBA00009848"/>
    </source>
</evidence>
<keyword evidence="4 10" id="KW-0812">Transmembrane</keyword>
<dbReference type="Proteomes" id="UP000266673">
    <property type="component" value="Unassembled WGS sequence"/>
</dbReference>
<dbReference type="PANTHER" id="PTHR10125:SF31">
    <property type="entry name" value="P2X RECEPTOR E"/>
    <property type="match status" value="1"/>
</dbReference>
<reference evidence="11 12" key="1">
    <citation type="submission" date="2018-06" db="EMBL/GenBank/DDBJ databases">
        <title>Comparative genomics reveals the genomic features of Rhizophagus irregularis, R. cerebriforme, R. diaphanum and Gigaspora rosea, and their symbiotic lifestyle signature.</title>
        <authorList>
            <person name="Morin E."/>
            <person name="San Clemente H."/>
            <person name="Chen E.C.H."/>
            <person name="De La Providencia I."/>
            <person name="Hainaut M."/>
            <person name="Kuo A."/>
            <person name="Kohler A."/>
            <person name="Murat C."/>
            <person name="Tang N."/>
            <person name="Roy S."/>
            <person name="Loubradou J."/>
            <person name="Henrissat B."/>
            <person name="Grigoriev I.V."/>
            <person name="Corradi N."/>
            <person name="Roux C."/>
            <person name="Martin F.M."/>
        </authorList>
    </citation>
    <scope>NUCLEOTIDE SEQUENCE [LARGE SCALE GENOMIC DNA]</scope>
    <source>
        <strain evidence="11 12">DAOM 194757</strain>
    </source>
</reference>
<dbReference type="Pfam" id="PF00864">
    <property type="entry name" value="P2X_receptor"/>
    <property type="match status" value="2"/>
</dbReference>
<organism evidence="11 12">
    <name type="scientific">Gigaspora rosea</name>
    <dbReference type="NCBI Taxonomy" id="44941"/>
    <lineage>
        <taxon>Eukaryota</taxon>
        <taxon>Fungi</taxon>
        <taxon>Fungi incertae sedis</taxon>
        <taxon>Mucoromycota</taxon>
        <taxon>Glomeromycotina</taxon>
        <taxon>Glomeromycetes</taxon>
        <taxon>Diversisporales</taxon>
        <taxon>Gigasporaceae</taxon>
        <taxon>Gigaspora</taxon>
    </lineage>
</organism>
<keyword evidence="9" id="KW-0407">Ion channel</keyword>
<dbReference type="GO" id="GO:0012505">
    <property type="term" value="C:endomembrane system"/>
    <property type="evidence" value="ECO:0007669"/>
    <property type="project" value="UniProtKB-SubCell"/>
</dbReference>
<evidence type="ECO:0000256" key="9">
    <source>
        <dbReference type="ARBA" id="ARBA00023303"/>
    </source>
</evidence>
<evidence type="ECO:0000256" key="1">
    <source>
        <dbReference type="ARBA" id="ARBA00004308"/>
    </source>
</evidence>
<dbReference type="GO" id="GO:0007165">
    <property type="term" value="P:signal transduction"/>
    <property type="evidence" value="ECO:0007669"/>
    <property type="project" value="UniProtKB-ARBA"/>
</dbReference>
<comment type="similarity">
    <text evidence="2">Belongs to the P2X receptor family.</text>
</comment>
<keyword evidence="5 10" id="KW-1133">Transmembrane helix</keyword>
<comment type="subcellular location">
    <subcellularLocation>
        <location evidence="1">Endomembrane system</location>
    </subcellularLocation>
</comment>
<dbReference type="PANTHER" id="PTHR10125">
    <property type="entry name" value="P2X PURINOCEPTOR"/>
    <property type="match status" value="1"/>
</dbReference>
<dbReference type="EMBL" id="QKWP01000102">
    <property type="protein sequence ID" value="RIB27319.1"/>
    <property type="molecule type" value="Genomic_DNA"/>
</dbReference>
<proteinExistence type="inferred from homology"/>
<evidence type="ECO:0000313" key="11">
    <source>
        <dbReference type="EMBL" id="RIB27319.1"/>
    </source>
</evidence>
<dbReference type="GO" id="GO:0015267">
    <property type="term" value="F:channel activity"/>
    <property type="evidence" value="ECO:0007669"/>
    <property type="project" value="UniProtKB-ARBA"/>
</dbReference>
<evidence type="ECO:0000256" key="4">
    <source>
        <dbReference type="ARBA" id="ARBA00022692"/>
    </source>
</evidence>
<dbReference type="GO" id="GO:0016020">
    <property type="term" value="C:membrane"/>
    <property type="evidence" value="ECO:0007669"/>
    <property type="project" value="TreeGrafter"/>
</dbReference>
<keyword evidence="7 10" id="KW-0472">Membrane</keyword>
<evidence type="ECO:0000256" key="5">
    <source>
        <dbReference type="ARBA" id="ARBA00022989"/>
    </source>
</evidence>
<dbReference type="STRING" id="44941.A0A397W219"/>
<name>A0A397W219_9GLOM</name>
<dbReference type="Gene3D" id="1.10.287.940">
    <property type="entry name" value="atp-gated p2x4 ion channel"/>
    <property type="match status" value="2"/>
</dbReference>
<evidence type="ECO:0000256" key="7">
    <source>
        <dbReference type="ARBA" id="ARBA00023136"/>
    </source>
</evidence>
<evidence type="ECO:0000256" key="10">
    <source>
        <dbReference type="SAM" id="Phobius"/>
    </source>
</evidence>
<keyword evidence="3" id="KW-0813">Transport</keyword>
<dbReference type="AlphaFoldDB" id="A0A397W219"/>
<evidence type="ECO:0000313" key="12">
    <source>
        <dbReference type="Proteomes" id="UP000266673"/>
    </source>
</evidence>
<protein>
    <submittedName>
        <fullName evidence="11">Uncharacterized protein</fullName>
    </submittedName>
</protein>
<feature type="transmembrane region" description="Helical" evidence="10">
    <location>
        <begin position="21"/>
        <end position="41"/>
    </location>
</feature>
<keyword evidence="12" id="KW-1185">Reference proteome</keyword>
<dbReference type="InterPro" id="IPR059116">
    <property type="entry name" value="P2X_receptor"/>
</dbReference>
<evidence type="ECO:0000256" key="3">
    <source>
        <dbReference type="ARBA" id="ARBA00022448"/>
    </source>
</evidence>
<dbReference type="OrthoDB" id="494673at2759"/>
<gene>
    <name evidence="11" type="ORF">C2G38_21574</name>
</gene>
<comment type="caution">
    <text evidence="11">The sequence shown here is derived from an EMBL/GenBank/DDBJ whole genome shotgun (WGS) entry which is preliminary data.</text>
</comment>